<evidence type="ECO:0000313" key="1">
    <source>
        <dbReference type="EMBL" id="OKP14140.1"/>
    </source>
</evidence>
<dbReference type="EMBL" id="MNBE01000116">
    <property type="protein sequence ID" value="OKP14140.1"/>
    <property type="molecule type" value="Genomic_DNA"/>
</dbReference>
<reference evidence="1 2" key="1">
    <citation type="submission" date="2016-10" db="EMBL/GenBank/DDBJ databases">
        <title>Genome sequence of the ascomycete fungus Penicillium subrubescens.</title>
        <authorList>
            <person name="De Vries R.P."/>
            <person name="Peng M."/>
            <person name="Dilokpimol A."/>
            <person name="Hilden K."/>
            <person name="Makela M.R."/>
            <person name="Grigoriev I."/>
            <person name="Riley R."/>
            <person name="Granchi Z."/>
        </authorList>
    </citation>
    <scope>NUCLEOTIDE SEQUENCE [LARGE SCALE GENOMIC DNA]</scope>
    <source>
        <strain evidence="1 2">CBS 132785</strain>
    </source>
</reference>
<dbReference type="AlphaFoldDB" id="A0A1Q5UNU5"/>
<gene>
    <name evidence="1" type="ORF">PENSUB_134</name>
</gene>
<dbReference type="STRING" id="1316194.A0A1Q5UNU5"/>
<keyword evidence="2" id="KW-1185">Reference proteome</keyword>
<proteinExistence type="predicted"/>
<accession>A0A1Q5UNU5</accession>
<organism evidence="1 2">
    <name type="scientific">Penicillium subrubescens</name>
    <dbReference type="NCBI Taxonomy" id="1316194"/>
    <lineage>
        <taxon>Eukaryota</taxon>
        <taxon>Fungi</taxon>
        <taxon>Dikarya</taxon>
        <taxon>Ascomycota</taxon>
        <taxon>Pezizomycotina</taxon>
        <taxon>Eurotiomycetes</taxon>
        <taxon>Eurotiomycetidae</taxon>
        <taxon>Eurotiales</taxon>
        <taxon>Aspergillaceae</taxon>
        <taxon>Penicillium</taxon>
    </lineage>
</organism>
<sequence>MSMMYDGNAPNIEAGLHFRTQQNAAEFEKAVIELNCRSDFAWSEPSYSGRMYDVVDTGTEHKQYKAIVLCHERSSRRYSDIYYLYRDADFTYDHRSLDVHFPQISFTDYISTHVDQLYRAHAPVGFSHCDKKTRLDSHRIQQRFSITIIHHTSISFRKLPYTRGSSLDMINILARNGEGGDVKNRDGAIPLGLLSPKGQFEDIVRYCV</sequence>
<name>A0A1Q5UNU5_9EURO</name>
<protein>
    <submittedName>
        <fullName evidence="1">Uncharacterized protein</fullName>
    </submittedName>
</protein>
<dbReference type="Proteomes" id="UP000186955">
    <property type="component" value="Unassembled WGS sequence"/>
</dbReference>
<evidence type="ECO:0000313" key="2">
    <source>
        <dbReference type="Proteomes" id="UP000186955"/>
    </source>
</evidence>
<comment type="caution">
    <text evidence="1">The sequence shown here is derived from an EMBL/GenBank/DDBJ whole genome shotgun (WGS) entry which is preliminary data.</text>
</comment>